<dbReference type="GO" id="GO:0016020">
    <property type="term" value="C:membrane"/>
    <property type="evidence" value="ECO:0007669"/>
    <property type="project" value="UniProtKB-SubCell"/>
</dbReference>
<evidence type="ECO:0000313" key="9">
    <source>
        <dbReference type="Proteomes" id="UP000015106"/>
    </source>
</evidence>
<evidence type="ECO:0000256" key="7">
    <source>
        <dbReference type="SAM" id="Phobius"/>
    </source>
</evidence>
<feature type="transmembrane region" description="Helical" evidence="7">
    <location>
        <begin position="153"/>
        <end position="178"/>
    </location>
</feature>
<protein>
    <recommendedName>
        <fullName evidence="10">Protein DETOXIFICATION</fullName>
    </recommendedName>
</protein>
<organism evidence="8 9">
    <name type="scientific">Triticum urartu</name>
    <name type="common">Red wild einkorn</name>
    <name type="synonym">Crithodium urartu</name>
    <dbReference type="NCBI Taxonomy" id="4572"/>
    <lineage>
        <taxon>Eukaryota</taxon>
        <taxon>Viridiplantae</taxon>
        <taxon>Streptophyta</taxon>
        <taxon>Embryophyta</taxon>
        <taxon>Tracheophyta</taxon>
        <taxon>Spermatophyta</taxon>
        <taxon>Magnoliopsida</taxon>
        <taxon>Liliopsida</taxon>
        <taxon>Poales</taxon>
        <taxon>Poaceae</taxon>
        <taxon>BOP clade</taxon>
        <taxon>Pooideae</taxon>
        <taxon>Triticodae</taxon>
        <taxon>Triticeae</taxon>
        <taxon>Triticinae</taxon>
        <taxon>Triticum</taxon>
    </lineage>
</organism>
<sequence>MATDSKLQSPLLPPPAGSEGEGGGDDEGHGAASKRLESILSDESVPWARRMCAATAVEMRMLVRLAAPAVLVYMINYLMSMSTQIFSGHLGTLELAAASLGNTGIQIFAYAANFPIQKFMQAQSIMAPSAYISTATLAVHLVLSYLVVYKFGLGLLGASLMLSISWWIIVIGQFIYIVTSSRCRLTWTGFSIQAFSGLPEFFKLSLASAIMLCLETWYFQILVLIAGLLKDPEMALASLSVCMTISGWVFMISVGFNAAASVRVSNELGAGNPKSAAFSVVVVTVLSFILAAIISIVILFFRDYISYIYTGGDDVAAAVSKLTPLLALTLILNGIQPVLSGVAVGCGWQAFVAYVNVGCYYVVGIPLGCLLGFYFDLGAAGIWSGMIGGTFMQTVILVWVTVRTDWNKEVAEARKRLNKWEGNKMPLLAGQE</sequence>
<evidence type="ECO:0000256" key="4">
    <source>
        <dbReference type="ARBA" id="ARBA00022989"/>
    </source>
</evidence>
<evidence type="ECO:0000256" key="5">
    <source>
        <dbReference type="ARBA" id="ARBA00023136"/>
    </source>
</evidence>
<dbReference type="AlphaFoldDB" id="A0A8R7QGY9"/>
<feature type="transmembrane region" description="Helical" evidence="7">
    <location>
        <begin position="206"/>
        <end position="229"/>
    </location>
</feature>
<reference evidence="9" key="1">
    <citation type="journal article" date="2013" name="Nature">
        <title>Draft genome of the wheat A-genome progenitor Triticum urartu.</title>
        <authorList>
            <person name="Ling H.Q."/>
            <person name="Zhao S."/>
            <person name="Liu D."/>
            <person name="Wang J."/>
            <person name="Sun H."/>
            <person name="Zhang C."/>
            <person name="Fan H."/>
            <person name="Li D."/>
            <person name="Dong L."/>
            <person name="Tao Y."/>
            <person name="Gao C."/>
            <person name="Wu H."/>
            <person name="Li Y."/>
            <person name="Cui Y."/>
            <person name="Guo X."/>
            <person name="Zheng S."/>
            <person name="Wang B."/>
            <person name="Yu K."/>
            <person name="Liang Q."/>
            <person name="Yang W."/>
            <person name="Lou X."/>
            <person name="Chen J."/>
            <person name="Feng M."/>
            <person name="Jian J."/>
            <person name="Zhang X."/>
            <person name="Luo G."/>
            <person name="Jiang Y."/>
            <person name="Liu J."/>
            <person name="Wang Z."/>
            <person name="Sha Y."/>
            <person name="Zhang B."/>
            <person name="Wu H."/>
            <person name="Tang D."/>
            <person name="Shen Q."/>
            <person name="Xue P."/>
            <person name="Zou S."/>
            <person name="Wang X."/>
            <person name="Liu X."/>
            <person name="Wang F."/>
            <person name="Yang Y."/>
            <person name="An X."/>
            <person name="Dong Z."/>
            <person name="Zhang K."/>
            <person name="Zhang X."/>
            <person name="Luo M.C."/>
            <person name="Dvorak J."/>
            <person name="Tong Y."/>
            <person name="Wang J."/>
            <person name="Yang H."/>
            <person name="Li Z."/>
            <person name="Wang D."/>
            <person name="Zhang A."/>
            <person name="Wang J."/>
        </authorList>
    </citation>
    <scope>NUCLEOTIDE SEQUENCE</scope>
    <source>
        <strain evidence="9">cv. G1812</strain>
    </source>
</reference>
<feature type="transmembrane region" description="Helical" evidence="7">
    <location>
        <begin position="235"/>
        <end position="256"/>
    </location>
</feature>
<comment type="similarity">
    <text evidence="2">Belongs to the multi antimicrobial extrusion (MATE) (TC 2.A.66.1) family.</text>
</comment>
<reference evidence="8" key="2">
    <citation type="submission" date="2018-03" db="EMBL/GenBank/DDBJ databases">
        <title>The Triticum urartu genome reveals the dynamic nature of wheat genome evolution.</title>
        <authorList>
            <person name="Ling H."/>
            <person name="Ma B."/>
            <person name="Shi X."/>
            <person name="Liu H."/>
            <person name="Dong L."/>
            <person name="Sun H."/>
            <person name="Cao Y."/>
            <person name="Gao Q."/>
            <person name="Zheng S."/>
            <person name="Li Y."/>
            <person name="Yu Y."/>
            <person name="Du H."/>
            <person name="Qi M."/>
            <person name="Li Y."/>
            <person name="Yu H."/>
            <person name="Cui Y."/>
            <person name="Wang N."/>
            <person name="Chen C."/>
            <person name="Wu H."/>
            <person name="Zhao Y."/>
            <person name="Zhang J."/>
            <person name="Li Y."/>
            <person name="Zhou W."/>
            <person name="Zhang B."/>
            <person name="Hu W."/>
            <person name="Eijk M."/>
            <person name="Tang J."/>
            <person name="Witsenboer H."/>
            <person name="Zhao S."/>
            <person name="Li Z."/>
            <person name="Zhang A."/>
            <person name="Wang D."/>
            <person name="Liang C."/>
        </authorList>
    </citation>
    <scope>NUCLEOTIDE SEQUENCE [LARGE SCALE GENOMIC DNA]</scope>
    <source>
        <strain evidence="8">cv. G1812</strain>
    </source>
</reference>
<dbReference type="Gramene" id="TuG1812G0500003508.01.T01">
    <property type="protein sequence ID" value="TuG1812G0500003508.01.T01"/>
    <property type="gene ID" value="TuG1812G0500003508.01"/>
</dbReference>
<keyword evidence="4 7" id="KW-1133">Transmembrane helix</keyword>
<keyword evidence="3 7" id="KW-0812">Transmembrane</keyword>
<evidence type="ECO:0000256" key="3">
    <source>
        <dbReference type="ARBA" id="ARBA00022692"/>
    </source>
</evidence>
<dbReference type="GO" id="GO:0042910">
    <property type="term" value="F:xenobiotic transmembrane transporter activity"/>
    <property type="evidence" value="ECO:0007669"/>
    <property type="project" value="InterPro"/>
</dbReference>
<keyword evidence="5 7" id="KW-0472">Membrane</keyword>
<dbReference type="GO" id="GO:0015297">
    <property type="term" value="F:antiporter activity"/>
    <property type="evidence" value="ECO:0007669"/>
    <property type="project" value="InterPro"/>
</dbReference>
<feature type="transmembrane region" description="Helical" evidence="7">
    <location>
        <begin position="322"/>
        <end position="344"/>
    </location>
</feature>
<feature type="region of interest" description="Disordered" evidence="6">
    <location>
        <begin position="1"/>
        <end position="31"/>
    </location>
</feature>
<feature type="transmembrane region" description="Helical" evidence="7">
    <location>
        <begin position="91"/>
        <end position="113"/>
    </location>
</feature>
<dbReference type="GO" id="GO:1990961">
    <property type="term" value="P:xenobiotic detoxification by transmembrane export across the plasma membrane"/>
    <property type="evidence" value="ECO:0007669"/>
    <property type="project" value="InterPro"/>
</dbReference>
<evidence type="ECO:0000313" key="8">
    <source>
        <dbReference type="EnsemblPlants" id="TuG1812G0500003508.01.T01"/>
    </source>
</evidence>
<comment type="subcellular location">
    <subcellularLocation>
        <location evidence="1">Membrane</location>
        <topology evidence="1">Multi-pass membrane protein</topology>
    </subcellularLocation>
</comment>
<proteinExistence type="inferred from homology"/>
<dbReference type="NCBIfam" id="TIGR00797">
    <property type="entry name" value="matE"/>
    <property type="match status" value="1"/>
</dbReference>
<evidence type="ECO:0000256" key="6">
    <source>
        <dbReference type="SAM" id="MobiDB-lite"/>
    </source>
</evidence>
<feature type="transmembrane region" description="Helical" evidence="7">
    <location>
        <begin position="381"/>
        <end position="402"/>
    </location>
</feature>
<gene>
    <name evidence="8" type="primary">LOC125510146</name>
</gene>
<evidence type="ECO:0000256" key="2">
    <source>
        <dbReference type="ARBA" id="ARBA00010199"/>
    </source>
</evidence>
<dbReference type="Pfam" id="PF01554">
    <property type="entry name" value="MatE"/>
    <property type="match status" value="1"/>
</dbReference>
<dbReference type="EnsemblPlants" id="TuG1812G0500003508.01.T01">
    <property type="protein sequence ID" value="TuG1812G0500003508.01.T01"/>
    <property type="gene ID" value="TuG1812G0500003508.01"/>
</dbReference>
<dbReference type="Proteomes" id="UP000015106">
    <property type="component" value="Chromosome 5"/>
</dbReference>
<dbReference type="InterPro" id="IPR045069">
    <property type="entry name" value="MATE_euk"/>
</dbReference>
<name>A0A8R7QGY9_TRIUA</name>
<dbReference type="CDD" id="cd13132">
    <property type="entry name" value="MATE_eukaryotic"/>
    <property type="match status" value="1"/>
</dbReference>
<dbReference type="PANTHER" id="PTHR11206">
    <property type="entry name" value="MULTIDRUG RESISTANCE PROTEIN"/>
    <property type="match status" value="1"/>
</dbReference>
<keyword evidence="9" id="KW-1185">Reference proteome</keyword>
<feature type="transmembrane region" description="Helical" evidence="7">
    <location>
        <begin position="277"/>
        <end position="302"/>
    </location>
</feature>
<feature type="transmembrane region" description="Helical" evidence="7">
    <location>
        <begin position="125"/>
        <end position="147"/>
    </location>
</feature>
<evidence type="ECO:0000256" key="1">
    <source>
        <dbReference type="ARBA" id="ARBA00004141"/>
    </source>
</evidence>
<reference evidence="8" key="3">
    <citation type="submission" date="2022-06" db="UniProtKB">
        <authorList>
            <consortium name="EnsemblPlants"/>
        </authorList>
    </citation>
    <scope>IDENTIFICATION</scope>
</reference>
<feature type="transmembrane region" description="Helical" evidence="7">
    <location>
        <begin position="61"/>
        <end position="79"/>
    </location>
</feature>
<dbReference type="InterPro" id="IPR002528">
    <property type="entry name" value="MATE_fam"/>
</dbReference>
<evidence type="ECO:0008006" key="10">
    <source>
        <dbReference type="Google" id="ProtNLM"/>
    </source>
</evidence>
<accession>A0A8R7QGY9</accession>
<feature type="transmembrane region" description="Helical" evidence="7">
    <location>
        <begin position="351"/>
        <end position="375"/>
    </location>
</feature>